<dbReference type="InterPro" id="IPR003849">
    <property type="entry name" value="Preprotein_translocase_YajC"/>
</dbReference>
<dbReference type="GO" id="GO:0015031">
    <property type="term" value="P:protein transport"/>
    <property type="evidence" value="ECO:0007669"/>
    <property type="project" value="UniProtKB-KW"/>
</dbReference>
<name>A0A5N6RXK3_9BIFI</name>
<dbReference type="Pfam" id="PF02699">
    <property type="entry name" value="YajC"/>
    <property type="match status" value="1"/>
</dbReference>
<evidence type="ECO:0000256" key="9">
    <source>
        <dbReference type="ARBA" id="ARBA00023136"/>
    </source>
</evidence>
<comment type="caution">
    <text evidence="11">The sequence shown here is derived from an EMBL/GenBank/DDBJ whole genome shotgun (WGS) entry which is preliminary data.</text>
</comment>
<evidence type="ECO:0000256" key="2">
    <source>
        <dbReference type="ARBA" id="ARBA00006742"/>
    </source>
</evidence>
<dbReference type="OrthoDB" id="3240462at2"/>
<dbReference type="EMBL" id="QDAG01000012">
    <property type="protein sequence ID" value="KAE8126600.1"/>
    <property type="molecule type" value="Genomic_DNA"/>
</dbReference>
<evidence type="ECO:0000256" key="3">
    <source>
        <dbReference type="ARBA" id="ARBA00022448"/>
    </source>
</evidence>
<dbReference type="PANTHER" id="PTHR33909">
    <property type="entry name" value="SEC TRANSLOCON ACCESSORY COMPLEX SUBUNIT YAJC"/>
    <property type="match status" value="1"/>
</dbReference>
<evidence type="ECO:0000256" key="5">
    <source>
        <dbReference type="ARBA" id="ARBA00022692"/>
    </source>
</evidence>
<evidence type="ECO:0000313" key="11">
    <source>
        <dbReference type="EMBL" id="KAE8126600.1"/>
    </source>
</evidence>
<protein>
    <submittedName>
        <fullName evidence="11">Preprotein translocase subunit YajC</fullName>
    </submittedName>
</protein>
<accession>A0A5N6RXK3</accession>
<keyword evidence="8" id="KW-0811">Translocation</keyword>
<keyword evidence="5" id="KW-0812">Transmembrane</keyword>
<gene>
    <name evidence="11" type="ORF">DDE84_10815</name>
</gene>
<dbReference type="RefSeq" id="WP_152581707.1">
    <property type="nucleotide sequence ID" value="NZ_JAKVIV010000014.1"/>
</dbReference>
<organism evidence="11 12">
    <name type="scientific">Bifidobacterium tibiigranuli</name>
    <dbReference type="NCBI Taxonomy" id="2172043"/>
    <lineage>
        <taxon>Bacteria</taxon>
        <taxon>Bacillati</taxon>
        <taxon>Actinomycetota</taxon>
        <taxon>Actinomycetes</taxon>
        <taxon>Bifidobacteriales</taxon>
        <taxon>Bifidobacteriaceae</taxon>
        <taxon>Bifidobacterium</taxon>
    </lineage>
</organism>
<evidence type="ECO:0000313" key="12">
    <source>
        <dbReference type="Proteomes" id="UP000325415"/>
    </source>
</evidence>
<feature type="region of interest" description="Disordered" evidence="10">
    <location>
        <begin position="88"/>
        <end position="166"/>
    </location>
</feature>
<evidence type="ECO:0000256" key="4">
    <source>
        <dbReference type="ARBA" id="ARBA00022475"/>
    </source>
</evidence>
<keyword evidence="6" id="KW-0653">Protein transport</keyword>
<evidence type="ECO:0000256" key="7">
    <source>
        <dbReference type="ARBA" id="ARBA00022989"/>
    </source>
</evidence>
<dbReference type="Proteomes" id="UP000325415">
    <property type="component" value="Unassembled WGS sequence"/>
</dbReference>
<comment type="subcellular location">
    <subcellularLocation>
        <location evidence="1">Cell membrane</location>
        <topology evidence="1">Single-pass membrane protein</topology>
    </subcellularLocation>
</comment>
<evidence type="ECO:0000256" key="8">
    <source>
        <dbReference type="ARBA" id="ARBA00023010"/>
    </source>
</evidence>
<evidence type="ECO:0000256" key="10">
    <source>
        <dbReference type="SAM" id="MobiDB-lite"/>
    </source>
</evidence>
<dbReference type="SMART" id="SM01323">
    <property type="entry name" value="YajC"/>
    <property type="match status" value="1"/>
</dbReference>
<keyword evidence="3" id="KW-0813">Transport</keyword>
<dbReference type="PANTHER" id="PTHR33909:SF1">
    <property type="entry name" value="SEC TRANSLOCON ACCESSORY COMPLEX SUBUNIT YAJC"/>
    <property type="match status" value="1"/>
</dbReference>
<keyword evidence="12" id="KW-1185">Reference proteome</keyword>
<sequence length="166" mass="17549">MSLILPVVLIVLMGGMMWWQSKKAKQQQAEVKTFRENLVPGTEVVSIGGVIGKVVSVDTKYEEIVIDSEGSLLRFKASAVNKTYVRPAYVDDSEVDENGNPLPQEDGGEAQVAYGEISDAAQPDDGAPAAGDAAQNDYAQEAAVDETGDEAAATTTDDAAEETPAK</sequence>
<keyword evidence="4" id="KW-1003">Cell membrane</keyword>
<feature type="compositionally biased region" description="Low complexity" evidence="10">
    <location>
        <begin position="119"/>
        <end position="135"/>
    </location>
</feature>
<keyword evidence="9" id="KW-0472">Membrane</keyword>
<dbReference type="AlphaFoldDB" id="A0A5N6RXK3"/>
<comment type="similarity">
    <text evidence="2">Belongs to the YajC family.</text>
</comment>
<reference evidence="11 12" key="1">
    <citation type="submission" date="2018-04" db="EMBL/GenBank/DDBJ databases">
        <authorList>
            <person name="Eckel V.P."/>
            <person name="Vogel R.F."/>
        </authorList>
    </citation>
    <scope>NUCLEOTIDE SEQUENCE [LARGE SCALE GENOMIC DNA]</scope>
    <source>
        <strain evidence="12">TMW 2.1764</strain>
    </source>
</reference>
<evidence type="ECO:0000256" key="1">
    <source>
        <dbReference type="ARBA" id="ARBA00004162"/>
    </source>
</evidence>
<evidence type="ECO:0000256" key="6">
    <source>
        <dbReference type="ARBA" id="ARBA00022927"/>
    </source>
</evidence>
<dbReference type="GeneID" id="78128168"/>
<dbReference type="GO" id="GO:0005886">
    <property type="term" value="C:plasma membrane"/>
    <property type="evidence" value="ECO:0007669"/>
    <property type="project" value="UniProtKB-SubCell"/>
</dbReference>
<proteinExistence type="inferred from homology"/>
<keyword evidence="7" id="KW-1133">Transmembrane helix</keyword>